<dbReference type="PRINTS" id="PR00411">
    <property type="entry name" value="PNDRDTASEI"/>
</dbReference>
<dbReference type="Pfam" id="PF07992">
    <property type="entry name" value="Pyr_redox_2"/>
    <property type="match status" value="1"/>
</dbReference>
<dbReference type="OrthoDB" id="3435382at2"/>
<dbReference type="InterPro" id="IPR016156">
    <property type="entry name" value="FAD/NAD-linked_Rdtase_dimer_sf"/>
</dbReference>
<organism evidence="10 11">
    <name type="scientific">Gaiella occulta</name>
    <dbReference type="NCBI Taxonomy" id="1002870"/>
    <lineage>
        <taxon>Bacteria</taxon>
        <taxon>Bacillati</taxon>
        <taxon>Actinomycetota</taxon>
        <taxon>Thermoleophilia</taxon>
        <taxon>Gaiellales</taxon>
        <taxon>Gaiellaceae</taxon>
        <taxon>Gaiella</taxon>
    </lineage>
</organism>
<dbReference type="GO" id="GO:0003955">
    <property type="term" value="F:NAD(P)H dehydrogenase (quinone) activity"/>
    <property type="evidence" value="ECO:0007669"/>
    <property type="project" value="TreeGrafter"/>
</dbReference>
<keyword evidence="5" id="KW-0520">NAD</keyword>
<evidence type="ECO:0000313" key="11">
    <source>
        <dbReference type="Proteomes" id="UP000254134"/>
    </source>
</evidence>
<dbReference type="Gene3D" id="3.50.50.60">
    <property type="entry name" value="FAD/NAD(P)-binding domain"/>
    <property type="match status" value="2"/>
</dbReference>
<evidence type="ECO:0000259" key="8">
    <source>
        <dbReference type="Pfam" id="PF02852"/>
    </source>
</evidence>
<feature type="binding site" evidence="5">
    <location>
        <position position="325"/>
    </location>
    <ligand>
        <name>FAD</name>
        <dbReference type="ChEBI" id="CHEBI:57692"/>
    </ligand>
</feature>
<keyword evidence="2" id="KW-0285">Flavoprotein</keyword>
<feature type="binding site" evidence="5">
    <location>
        <position position="285"/>
    </location>
    <ligand>
        <name>NAD(+)</name>
        <dbReference type="ChEBI" id="CHEBI:57540"/>
    </ligand>
</feature>
<comment type="cofactor">
    <cofactor evidence="5">
        <name>FAD</name>
        <dbReference type="ChEBI" id="CHEBI:57692"/>
    </cofactor>
    <text evidence="5">Binds 1 FAD per subunit.</text>
</comment>
<feature type="binding site" evidence="5">
    <location>
        <begin position="199"/>
        <end position="206"/>
    </location>
    <ligand>
        <name>NAD(+)</name>
        <dbReference type="ChEBI" id="CHEBI:57540"/>
    </ligand>
</feature>
<reference evidence="10 11" key="1">
    <citation type="submission" date="2018-07" db="EMBL/GenBank/DDBJ databases">
        <title>High-quality-draft genome sequence of Gaiella occulta.</title>
        <authorList>
            <person name="Severino R."/>
            <person name="Froufe H.J.C."/>
            <person name="Rainey F.A."/>
            <person name="Barroso C."/>
            <person name="Albuquerque L."/>
            <person name="Lobo-Da-Cunha A."/>
            <person name="Da Costa M.S."/>
            <person name="Egas C."/>
        </authorList>
    </citation>
    <scope>NUCLEOTIDE SEQUENCE [LARGE SCALE GENOMIC DNA]</scope>
    <source>
        <strain evidence="10 11">F2-233</strain>
    </source>
</reference>
<feature type="region of interest" description="Disordered" evidence="7">
    <location>
        <begin position="1"/>
        <end position="22"/>
    </location>
</feature>
<keyword evidence="10" id="KW-0670">Pyruvate</keyword>
<feature type="binding site" evidence="5">
    <location>
        <position position="74"/>
    </location>
    <ligand>
        <name>FAD</name>
        <dbReference type="ChEBI" id="CHEBI:57692"/>
    </ligand>
</feature>
<keyword evidence="11" id="KW-1185">Reference proteome</keyword>
<feature type="domain" description="FAD/NAD(P)-binding" evidence="9">
    <location>
        <begin position="27"/>
        <end position="340"/>
    </location>
</feature>
<dbReference type="Pfam" id="PF02852">
    <property type="entry name" value="Pyr_redox_dim"/>
    <property type="match status" value="1"/>
</dbReference>
<dbReference type="PIRSF" id="PIRSF000350">
    <property type="entry name" value="Mercury_reductase_MerA"/>
    <property type="match status" value="1"/>
</dbReference>
<dbReference type="InterPro" id="IPR001100">
    <property type="entry name" value="Pyr_nuc-diS_OxRdtase"/>
</dbReference>
<keyword evidence="4" id="KW-0560">Oxidoreductase</keyword>
<dbReference type="GO" id="GO:0050660">
    <property type="term" value="F:flavin adenine dinucleotide binding"/>
    <property type="evidence" value="ECO:0007669"/>
    <property type="project" value="TreeGrafter"/>
</dbReference>
<name>A0A7M2YV68_9ACTN</name>
<keyword evidence="5" id="KW-0547">Nucleotide-binding</keyword>
<dbReference type="EMBL" id="QQZY01000005">
    <property type="protein sequence ID" value="RDI74032.1"/>
    <property type="molecule type" value="Genomic_DNA"/>
</dbReference>
<comment type="caution">
    <text evidence="10">The sequence shown here is derived from an EMBL/GenBank/DDBJ whole genome shotgun (WGS) entry which is preliminary data.</text>
</comment>
<accession>A0A7M2YV68</accession>
<dbReference type="PANTHER" id="PTHR43014">
    <property type="entry name" value="MERCURIC REDUCTASE"/>
    <property type="match status" value="1"/>
</dbReference>
<evidence type="ECO:0000256" key="6">
    <source>
        <dbReference type="PIRSR" id="PIRSR000350-4"/>
    </source>
</evidence>
<gene>
    <name evidence="10" type="ORF">Gocc_2129</name>
</gene>
<dbReference type="InterPro" id="IPR004099">
    <property type="entry name" value="Pyr_nucl-diS_OxRdtase_dimer"/>
</dbReference>
<evidence type="ECO:0000256" key="4">
    <source>
        <dbReference type="ARBA" id="ARBA00023002"/>
    </source>
</evidence>
<dbReference type="FunFam" id="3.30.390.30:FF:000001">
    <property type="entry name" value="Dihydrolipoyl dehydrogenase"/>
    <property type="match status" value="1"/>
</dbReference>
<comment type="similarity">
    <text evidence="1">Belongs to the class-I pyridine nucleotide-disulfide oxidoreductase family.</text>
</comment>
<dbReference type="InterPro" id="IPR036188">
    <property type="entry name" value="FAD/NAD-bd_sf"/>
</dbReference>
<evidence type="ECO:0000256" key="5">
    <source>
        <dbReference type="PIRSR" id="PIRSR000350-3"/>
    </source>
</evidence>
<sequence>MTDAEPGWRGARHDPEKRRLPRPPFSFDVAVVGGGTAGLTAALAAGHEGARVALVEREGRLGGDCTYYGCVPSKALIDVAQAAADAGELVRAGVLVAEPRLDFAAVRERQRRIVAEVAADERVDRFSARGIEVIHGDARFVDAHRILVGEREIRARRFVIATGTAPATPAVPGLDAVPYLTSRTIFDLEALPGRMLVVGAGAIGIELAQAFSRFGSHVTVVEQLEKLLSQHDPEVGALVERSLRREGVELRLGHRIRRASRRGNEVALDLDGETVLGDVLLVATGRTATTAALGLDAIGVETERGFVRVDERCRTSVANVFAAGDVTGGSILTHVAAHEGAVAGRNAAGKRAKRDLRVVPSVVFVDPEVASVGLCEREARERHGAGAVRAVAFPMTRVDRARIAGRSEGFVKLVTAKRRLLGWAGGGRLVGAQIVGRGAGELIHECALAMRVDAFAGRLAQTIHAYPTMSVGVQQAASRLFPLGRSLVEGDDDGDRRRL</sequence>
<dbReference type="Proteomes" id="UP000254134">
    <property type="component" value="Unassembled WGS sequence"/>
</dbReference>
<dbReference type="RefSeq" id="WP_114796561.1">
    <property type="nucleotide sequence ID" value="NZ_QQZY01000005.1"/>
</dbReference>
<evidence type="ECO:0000256" key="7">
    <source>
        <dbReference type="SAM" id="MobiDB-lite"/>
    </source>
</evidence>
<reference evidence="11" key="2">
    <citation type="journal article" date="2019" name="MicrobiologyOpen">
        <title>High-quality draft genome sequence of Gaiella occulta isolated from a 150 meter deep mineral water borehole and comparison with the genome sequences of other deep-branching lineages of the phylum Actinobacteria.</title>
        <authorList>
            <person name="Severino R."/>
            <person name="Froufe H.J.C."/>
            <person name="Barroso C."/>
            <person name="Albuquerque L."/>
            <person name="Lobo-da-Cunha A."/>
            <person name="da Costa M.S."/>
            <person name="Egas C."/>
        </authorList>
    </citation>
    <scope>NUCLEOTIDE SEQUENCE [LARGE SCALE GENOMIC DNA]</scope>
    <source>
        <strain evidence="11">F2-233</strain>
    </source>
</reference>
<dbReference type="PRINTS" id="PR00368">
    <property type="entry name" value="FADPNR"/>
</dbReference>
<feature type="domain" description="Pyridine nucleotide-disulphide oxidoreductase dimerisation" evidence="8">
    <location>
        <begin position="359"/>
        <end position="476"/>
    </location>
</feature>
<dbReference type="InterPro" id="IPR023753">
    <property type="entry name" value="FAD/NAD-binding_dom"/>
</dbReference>
<proteinExistence type="inferred from homology"/>
<keyword evidence="3 5" id="KW-0274">FAD</keyword>
<dbReference type="PANTHER" id="PTHR43014:SF2">
    <property type="entry name" value="MERCURIC REDUCTASE"/>
    <property type="match status" value="1"/>
</dbReference>
<feature type="disulfide bond" description="Redox-active" evidence="6">
    <location>
        <begin position="65"/>
        <end position="70"/>
    </location>
</feature>
<evidence type="ECO:0000256" key="3">
    <source>
        <dbReference type="ARBA" id="ARBA00022827"/>
    </source>
</evidence>
<feature type="binding site" evidence="5">
    <location>
        <position position="222"/>
    </location>
    <ligand>
        <name>NAD(+)</name>
        <dbReference type="ChEBI" id="CHEBI:57540"/>
    </ligand>
</feature>
<protein>
    <submittedName>
        <fullName evidence="10">Pyruvate/2-oxoglutarate dehydrogenase complex dihydrolipoamide dehydrogenase (E3) component</fullName>
    </submittedName>
</protein>
<evidence type="ECO:0000313" key="10">
    <source>
        <dbReference type="EMBL" id="RDI74032.1"/>
    </source>
</evidence>
<dbReference type="AlphaFoldDB" id="A0A7M2YV68"/>
<dbReference type="SUPFAM" id="SSF55424">
    <property type="entry name" value="FAD/NAD-linked reductases, dimerisation (C-terminal) domain"/>
    <property type="match status" value="1"/>
</dbReference>
<dbReference type="SUPFAM" id="SSF51905">
    <property type="entry name" value="FAD/NAD(P)-binding domain"/>
    <property type="match status" value="1"/>
</dbReference>
<dbReference type="Gene3D" id="3.30.390.30">
    <property type="match status" value="1"/>
</dbReference>
<evidence type="ECO:0000256" key="1">
    <source>
        <dbReference type="ARBA" id="ARBA00007532"/>
    </source>
</evidence>
<evidence type="ECO:0000259" key="9">
    <source>
        <dbReference type="Pfam" id="PF07992"/>
    </source>
</evidence>
<evidence type="ECO:0000256" key="2">
    <source>
        <dbReference type="ARBA" id="ARBA00022630"/>
    </source>
</evidence>